<feature type="compositionally biased region" description="Pro residues" evidence="1">
    <location>
        <begin position="278"/>
        <end position="292"/>
    </location>
</feature>
<dbReference type="InterPro" id="IPR057654">
    <property type="entry name" value="Znf-CCCH_tandem"/>
</dbReference>
<dbReference type="InterPro" id="IPR057683">
    <property type="entry name" value="DUF7923"/>
</dbReference>
<evidence type="ECO:0000259" key="2">
    <source>
        <dbReference type="Pfam" id="PF25540"/>
    </source>
</evidence>
<feature type="domain" description="Tandem CCCH zinc finger" evidence="3">
    <location>
        <begin position="461"/>
        <end position="510"/>
    </location>
</feature>
<comment type="caution">
    <text evidence="4">The sequence shown here is derived from an EMBL/GenBank/DDBJ whole genome shotgun (WGS) entry which is preliminary data.</text>
</comment>
<proteinExistence type="predicted"/>
<evidence type="ECO:0008006" key="6">
    <source>
        <dbReference type="Google" id="ProtNLM"/>
    </source>
</evidence>
<evidence type="ECO:0000313" key="4">
    <source>
        <dbReference type="EMBL" id="KAK0738807.1"/>
    </source>
</evidence>
<keyword evidence="5" id="KW-1185">Reference proteome</keyword>
<organism evidence="4 5">
    <name type="scientific">Schizothecium vesticola</name>
    <dbReference type="NCBI Taxonomy" id="314040"/>
    <lineage>
        <taxon>Eukaryota</taxon>
        <taxon>Fungi</taxon>
        <taxon>Dikarya</taxon>
        <taxon>Ascomycota</taxon>
        <taxon>Pezizomycotina</taxon>
        <taxon>Sordariomycetes</taxon>
        <taxon>Sordariomycetidae</taxon>
        <taxon>Sordariales</taxon>
        <taxon>Schizotheciaceae</taxon>
        <taxon>Schizothecium</taxon>
    </lineage>
</organism>
<feature type="region of interest" description="Disordered" evidence="1">
    <location>
        <begin position="277"/>
        <end position="361"/>
    </location>
</feature>
<dbReference type="AlphaFoldDB" id="A0AA40BQY4"/>
<protein>
    <recommendedName>
        <fullName evidence="6">C3H1-type domain-containing protein</fullName>
    </recommendedName>
</protein>
<reference evidence="4" key="1">
    <citation type="submission" date="2023-06" db="EMBL/GenBank/DDBJ databases">
        <title>Genome-scale phylogeny and comparative genomics of the fungal order Sordariales.</title>
        <authorList>
            <consortium name="Lawrence Berkeley National Laboratory"/>
            <person name="Hensen N."/>
            <person name="Bonometti L."/>
            <person name="Westerberg I."/>
            <person name="Brannstrom I.O."/>
            <person name="Guillou S."/>
            <person name="Cros-Aarteil S."/>
            <person name="Calhoun S."/>
            <person name="Haridas S."/>
            <person name="Kuo A."/>
            <person name="Mondo S."/>
            <person name="Pangilinan J."/>
            <person name="Riley R."/>
            <person name="LaButti K."/>
            <person name="Andreopoulos B."/>
            <person name="Lipzen A."/>
            <person name="Chen C."/>
            <person name="Yanf M."/>
            <person name="Daum C."/>
            <person name="Ng V."/>
            <person name="Clum A."/>
            <person name="Steindorff A."/>
            <person name="Ohm R."/>
            <person name="Martin F."/>
            <person name="Silar P."/>
            <person name="Natvig D."/>
            <person name="Lalanne C."/>
            <person name="Gautier V."/>
            <person name="Ament-velasquez S.L."/>
            <person name="Kruys A."/>
            <person name="Hutchinson M.I."/>
            <person name="Powell A.J."/>
            <person name="Barry K."/>
            <person name="Miller A.N."/>
            <person name="Grigoriev I.V."/>
            <person name="Debuchy R."/>
            <person name="Gladieux P."/>
            <person name="Thoren M.H."/>
            <person name="Johannesson H."/>
        </authorList>
    </citation>
    <scope>NUCLEOTIDE SEQUENCE</scope>
    <source>
        <strain evidence="4">SMH3187-1</strain>
    </source>
</reference>
<gene>
    <name evidence="4" type="ORF">B0T18DRAFT_356067</name>
</gene>
<dbReference type="Pfam" id="PF25540">
    <property type="entry name" value="DUF7923"/>
    <property type="match status" value="1"/>
</dbReference>
<dbReference type="Pfam" id="PF25543">
    <property type="entry name" value="zf-CCCH_tandem"/>
    <property type="match status" value="1"/>
</dbReference>
<dbReference type="EMBL" id="JAUKUD010000007">
    <property type="protein sequence ID" value="KAK0738807.1"/>
    <property type="molecule type" value="Genomic_DNA"/>
</dbReference>
<name>A0AA40BQY4_9PEZI</name>
<feature type="compositionally biased region" description="Polar residues" evidence="1">
    <location>
        <begin position="307"/>
        <end position="322"/>
    </location>
</feature>
<evidence type="ECO:0000256" key="1">
    <source>
        <dbReference type="SAM" id="MobiDB-lite"/>
    </source>
</evidence>
<dbReference type="PANTHER" id="PTHR37543:SF1">
    <property type="entry name" value="CCCH ZINC FINGER DNA BINDING PROTEIN (AFU_ORTHOLOGUE AFUA_5G12760)"/>
    <property type="match status" value="1"/>
</dbReference>
<sequence>MARNNTNSGGSYDDYPNVDPAQAFLAPLREYTSLVNARAGIEGELLRAYELLVHHYREKVEECEREKRNAVVWEREQRLSERELNSLRSSAESTPFAYIIVDGDGAVFQESLIAKGEEGGSIAAHQLQTDIENHLGETFGFQHLNIYVQVICNFDGLSRALVGSGALKGTDDRNILNRFARGFCRAQALYSFTDVGYGKEQADNKVRKLFELMAKNLHCRAVFLAGCHDNGYAPFLESFRNNRKICLLETTPAAAEMRKLSFPKFSCPSVFRSEPLTIKPPPPPGFAPPQQGPPATMAYSAPPAATMYSTQPAPNHIPSPTQLAVRPAPTQSAVRPAPREHTSTAPAPHPKKENERPAPGSWAAVSATVAAPGRSIDISTKKAAIREKAFYLLNKNDQRLDAPLPKFDSSAREAFDEKVRKNGANYCNRYHILGTCKQFDSTGRCPYVHSQSLTTTELAILRSRARGLPCLNGDQCRDFYCTSGHHCANPRTCWYDESCRFYETHGMDIKPTVKRYEDGTSEAYV</sequence>
<evidence type="ECO:0000259" key="3">
    <source>
        <dbReference type="Pfam" id="PF25543"/>
    </source>
</evidence>
<dbReference type="PANTHER" id="PTHR37543">
    <property type="entry name" value="CCCH ZINC FINGER DNA BINDING PROTEIN (AFU_ORTHOLOGUE AFUA_5G12760)"/>
    <property type="match status" value="1"/>
</dbReference>
<evidence type="ECO:0000313" key="5">
    <source>
        <dbReference type="Proteomes" id="UP001172155"/>
    </source>
</evidence>
<feature type="domain" description="DUF7923" evidence="2">
    <location>
        <begin position="92"/>
        <end position="271"/>
    </location>
</feature>
<accession>A0AA40BQY4</accession>
<dbReference type="Proteomes" id="UP001172155">
    <property type="component" value="Unassembled WGS sequence"/>
</dbReference>